<evidence type="ECO:0000256" key="2">
    <source>
        <dbReference type="SAM" id="MobiDB-lite"/>
    </source>
</evidence>
<evidence type="ECO:0000256" key="1">
    <source>
        <dbReference type="SAM" id="Coils"/>
    </source>
</evidence>
<dbReference type="Proteomes" id="UP001470230">
    <property type="component" value="Unassembled WGS sequence"/>
</dbReference>
<sequence>MTSDEREKILKEISELQAENKVLTSKHDDLVHTKEELLKISNDLKQQIRARGEKEIKTIDNERDFISQKSVHDEEEIQASYQSKLDIVLKQKEEMQRKLEAESEYVSRILKERLAKIHQRTLDLRSEIISKSNKYAETSSNNDQTANNDNSNKNQNEDITRKKIADIKKYLEEIEKKIADSHKEIETLQAKGQRYTRILDSLMSQMNEKKEEKKKEHPRRKSFFTKRQKLLPEMT</sequence>
<organism evidence="3 4">
    <name type="scientific">Tritrichomonas musculus</name>
    <dbReference type="NCBI Taxonomy" id="1915356"/>
    <lineage>
        <taxon>Eukaryota</taxon>
        <taxon>Metamonada</taxon>
        <taxon>Parabasalia</taxon>
        <taxon>Tritrichomonadida</taxon>
        <taxon>Tritrichomonadidae</taxon>
        <taxon>Tritrichomonas</taxon>
    </lineage>
</organism>
<protein>
    <submittedName>
        <fullName evidence="3">Uncharacterized protein</fullName>
    </submittedName>
</protein>
<name>A0ABR2HK34_9EUKA</name>
<dbReference type="EMBL" id="JAPFFF010000027">
    <property type="protein sequence ID" value="KAK8847862.1"/>
    <property type="molecule type" value="Genomic_DNA"/>
</dbReference>
<gene>
    <name evidence="3" type="ORF">M9Y10_018898</name>
</gene>
<feature type="compositionally biased region" description="Low complexity" evidence="2">
    <location>
        <begin position="138"/>
        <end position="154"/>
    </location>
</feature>
<accession>A0ABR2HK34</accession>
<keyword evidence="1" id="KW-0175">Coiled coil</keyword>
<comment type="caution">
    <text evidence="3">The sequence shown here is derived from an EMBL/GenBank/DDBJ whole genome shotgun (WGS) entry which is preliminary data.</text>
</comment>
<evidence type="ECO:0000313" key="3">
    <source>
        <dbReference type="EMBL" id="KAK8847862.1"/>
    </source>
</evidence>
<proteinExistence type="predicted"/>
<evidence type="ECO:0000313" key="4">
    <source>
        <dbReference type="Proteomes" id="UP001470230"/>
    </source>
</evidence>
<reference evidence="3 4" key="1">
    <citation type="submission" date="2024-04" db="EMBL/GenBank/DDBJ databases">
        <title>Tritrichomonas musculus Genome.</title>
        <authorList>
            <person name="Alves-Ferreira E."/>
            <person name="Grigg M."/>
            <person name="Lorenzi H."/>
            <person name="Galac M."/>
        </authorList>
    </citation>
    <scope>NUCLEOTIDE SEQUENCE [LARGE SCALE GENOMIC DNA]</scope>
    <source>
        <strain evidence="3 4">EAF2021</strain>
    </source>
</reference>
<keyword evidence="4" id="KW-1185">Reference proteome</keyword>
<feature type="coiled-coil region" evidence="1">
    <location>
        <begin position="164"/>
        <end position="191"/>
    </location>
</feature>
<feature type="region of interest" description="Disordered" evidence="2">
    <location>
        <begin position="135"/>
        <end position="158"/>
    </location>
</feature>